<accession>A0A9Q8PM02</accession>
<evidence type="ECO:0008006" key="3">
    <source>
        <dbReference type="Google" id="ProtNLM"/>
    </source>
</evidence>
<name>A0A9Q8PM02_PASFU</name>
<gene>
    <name evidence="1" type="ORF">CLAFUR5_14157</name>
</gene>
<dbReference type="EMBL" id="CP090175">
    <property type="protein sequence ID" value="UJO24890.1"/>
    <property type="molecule type" value="Genomic_DNA"/>
</dbReference>
<reference evidence="1" key="1">
    <citation type="submission" date="2021-12" db="EMBL/GenBank/DDBJ databases">
        <authorList>
            <person name="Zaccaron A."/>
            <person name="Stergiopoulos I."/>
        </authorList>
    </citation>
    <scope>NUCLEOTIDE SEQUENCE</scope>
    <source>
        <strain evidence="1">Race5_Kim</strain>
    </source>
</reference>
<dbReference type="RefSeq" id="XP_047769256.1">
    <property type="nucleotide sequence ID" value="XM_047913305.1"/>
</dbReference>
<sequence length="65" mass="7582">MTGRAPKATWTKDDIKTLQAQWQTGSSTKQIGVKLGRSPYAVKTMICRHRDDWGLEYRYIQRHDT</sequence>
<protein>
    <recommendedName>
        <fullName evidence="3">GcrA cell cycle regulator</fullName>
    </recommendedName>
</protein>
<reference evidence="1" key="2">
    <citation type="journal article" date="2022" name="Microb. Genom.">
        <title>A chromosome-scale genome assembly of the tomato pathogen Cladosporium fulvum reveals a compartmentalized genome architecture and the presence of a dispensable chromosome.</title>
        <authorList>
            <person name="Zaccaron A.Z."/>
            <person name="Chen L.H."/>
            <person name="Samaras A."/>
            <person name="Stergiopoulos I."/>
        </authorList>
    </citation>
    <scope>NUCLEOTIDE SEQUENCE</scope>
    <source>
        <strain evidence="1">Race5_Kim</strain>
    </source>
</reference>
<dbReference type="KEGG" id="ffu:CLAFUR5_14157"/>
<evidence type="ECO:0000313" key="1">
    <source>
        <dbReference type="EMBL" id="UJO24890.1"/>
    </source>
</evidence>
<dbReference type="GeneID" id="71994035"/>
<organism evidence="1 2">
    <name type="scientific">Passalora fulva</name>
    <name type="common">Tomato leaf mold</name>
    <name type="synonym">Cladosporium fulvum</name>
    <dbReference type="NCBI Taxonomy" id="5499"/>
    <lineage>
        <taxon>Eukaryota</taxon>
        <taxon>Fungi</taxon>
        <taxon>Dikarya</taxon>
        <taxon>Ascomycota</taxon>
        <taxon>Pezizomycotina</taxon>
        <taxon>Dothideomycetes</taxon>
        <taxon>Dothideomycetidae</taxon>
        <taxon>Mycosphaerellales</taxon>
        <taxon>Mycosphaerellaceae</taxon>
        <taxon>Fulvia</taxon>
    </lineage>
</organism>
<dbReference type="Proteomes" id="UP000756132">
    <property type="component" value="Chromosome 13"/>
</dbReference>
<evidence type="ECO:0000313" key="2">
    <source>
        <dbReference type="Proteomes" id="UP000756132"/>
    </source>
</evidence>
<dbReference type="AlphaFoldDB" id="A0A9Q8PM02"/>
<keyword evidence="2" id="KW-1185">Reference proteome</keyword>
<proteinExistence type="predicted"/>